<keyword evidence="2" id="KW-1185">Reference proteome</keyword>
<accession>A0ABT1X142</accession>
<comment type="caution">
    <text evidence="1">The sequence shown here is derived from an EMBL/GenBank/DDBJ whole genome shotgun (WGS) entry which is preliminary data.</text>
</comment>
<dbReference type="Proteomes" id="UP001524642">
    <property type="component" value="Unassembled WGS sequence"/>
</dbReference>
<proteinExistence type="predicted"/>
<gene>
    <name evidence="1" type="ORF">NRP21_07145</name>
</gene>
<sequence length="77" mass="8782">MSDTLPSTRSKAEIRADEIVAEYEACTSFEDVRRTMRRAQESMDALAQLPDTRHWKRAGAARAEAWQRYAPTPEVTP</sequence>
<name>A0ABT1X142_9PROT</name>
<protein>
    <submittedName>
        <fullName evidence="1">Uncharacterized protein</fullName>
    </submittedName>
</protein>
<reference evidence="1 2" key="1">
    <citation type="submission" date="2022-06" db="EMBL/GenBank/DDBJ databases">
        <title>Roseomonas CN29.</title>
        <authorList>
            <person name="Cheng Y."/>
            <person name="He X."/>
        </authorList>
    </citation>
    <scope>NUCLEOTIDE SEQUENCE [LARGE SCALE GENOMIC DNA]</scope>
    <source>
        <strain evidence="1 2">CN29</strain>
    </source>
</reference>
<evidence type="ECO:0000313" key="1">
    <source>
        <dbReference type="EMBL" id="MCR0981822.1"/>
    </source>
</evidence>
<dbReference type="EMBL" id="JANJOU010000003">
    <property type="protein sequence ID" value="MCR0981822.1"/>
    <property type="molecule type" value="Genomic_DNA"/>
</dbReference>
<organism evidence="1 2">
    <name type="scientific">Roseomonas populi</name>
    <dbReference type="NCBI Taxonomy" id="3121582"/>
    <lineage>
        <taxon>Bacteria</taxon>
        <taxon>Pseudomonadati</taxon>
        <taxon>Pseudomonadota</taxon>
        <taxon>Alphaproteobacteria</taxon>
        <taxon>Acetobacterales</taxon>
        <taxon>Roseomonadaceae</taxon>
        <taxon>Roseomonas</taxon>
    </lineage>
</organism>
<evidence type="ECO:0000313" key="2">
    <source>
        <dbReference type="Proteomes" id="UP001524642"/>
    </source>
</evidence>
<dbReference type="RefSeq" id="WP_257715484.1">
    <property type="nucleotide sequence ID" value="NZ_JANJOU010000003.1"/>
</dbReference>